<dbReference type="Pfam" id="PF01648">
    <property type="entry name" value="ACPS"/>
    <property type="match status" value="1"/>
</dbReference>
<evidence type="ECO:0000256" key="3">
    <source>
        <dbReference type="ARBA" id="ARBA00022723"/>
    </source>
</evidence>
<feature type="binding site" evidence="8">
    <location>
        <position position="57"/>
    </location>
    <ligand>
        <name>Mg(2+)</name>
        <dbReference type="ChEBI" id="CHEBI:18420"/>
    </ligand>
</feature>
<comment type="catalytic activity">
    <reaction evidence="8">
        <text>apo-[ACP] + CoA = holo-[ACP] + adenosine 3',5'-bisphosphate + H(+)</text>
        <dbReference type="Rhea" id="RHEA:12068"/>
        <dbReference type="Rhea" id="RHEA-COMP:9685"/>
        <dbReference type="Rhea" id="RHEA-COMP:9690"/>
        <dbReference type="ChEBI" id="CHEBI:15378"/>
        <dbReference type="ChEBI" id="CHEBI:29999"/>
        <dbReference type="ChEBI" id="CHEBI:57287"/>
        <dbReference type="ChEBI" id="CHEBI:58343"/>
        <dbReference type="ChEBI" id="CHEBI:64479"/>
        <dbReference type="EC" id="2.7.8.7"/>
    </reaction>
</comment>
<keyword evidence="1 8" id="KW-0444">Lipid biosynthesis</keyword>
<dbReference type="InterPro" id="IPR004568">
    <property type="entry name" value="Ppantetheine-prot_Trfase_dom"/>
</dbReference>
<dbReference type="EMBL" id="CP053923">
    <property type="protein sequence ID" value="QNT71058.1"/>
    <property type="molecule type" value="Genomic_DNA"/>
</dbReference>
<accession>A0A7H1N5S2</accession>
<reference evidence="11 12" key="1">
    <citation type="submission" date="2020-05" db="EMBL/GenBank/DDBJ databases">
        <title>Complete closed genome sequence of Defluviicoccus vanus.</title>
        <authorList>
            <person name="Bessarab I."/>
            <person name="Arumugam K."/>
            <person name="Maszenan A.M."/>
            <person name="Seviour R.J."/>
            <person name="Williams R.B."/>
        </authorList>
    </citation>
    <scope>NUCLEOTIDE SEQUENCE [LARGE SCALE GENOMIC DNA]</scope>
    <source>
        <strain evidence="11 12">Ben 114</strain>
    </source>
</reference>
<dbReference type="InterPro" id="IPR008278">
    <property type="entry name" value="4-PPantetheinyl_Trfase_dom"/>
</dbReference>
<dbReference type="SUPFAM" id="SSF56214">
    <property type="entry name" value="4'-phosphopantetheinyl transferase"/>
    <property type="match status" value="1"/>
</dbReference>
<feature type="region of interest" description="Disordered" evidence="9">
    <location>
        <begin position="134"/>
        <end position="153"/>
    </location>
</feature>
<keyword evidence="3 8" id="KW-0479">Metal-binding</keyword>
<dbReference type="KEGG" id="dvn:HQ394_01340"/>
<dbReference type="NCBIfam" id="TIGR00556">
    <property type="entry name" value="pantethn_trn"/>
    <property type="match status" value="1"/>
</dbReference>
<evidence type="ECO:0000256" key="1">
    <source>
        <dbReference type="ARBA" id="ARBA00022516"/>
    </source>
</evidence>
<sequence>MIIGVGVDLIDIRRVEAVLHRHGDRFRTRIFTPRERSDCERRAQPVNGFALRYAAKEACAKALGTGFRWGVFWRDIEVVPLPSGKPTLRLYGQAAVRLQSLLPAHHRSSIEVSLSDEFPYGQAFVVIAAVPDPDGARQSGATERESPGQSPAD</sequence>
<keyword evidence="6 8" id="KW-0443">Lipid metabolism</keyword>
<evidence type="ECO:0000256" key="5">
    <source>
        <dbReference type="ARBA" id="ARBA00022842"/>
    </source>
</evidence>
<dbReference type="RefSeq" id="WP_223291998.1">
    <property type="nucleotide sequence ID" value="NZ_CP053923.1"/>
</dbReference>
<evidence type="ECO:0000256" key="6">
    <source>
        <dbReference type="ARBA" id="ARBA00023098"/>
    </source>
</evidence>
<dbReference type="HAMAP" id="MF_00101">
    <property type="entry name" value="AcpS"/>
    <property type="match status" value="1"/>
</dbReference>
<feature type="binding site" evidence="8">
    <location>
        <position position="8"/>
    </location>
    <ligand>
        <name>Mg(2+)</name>
        <dbReference type="ChEBI" id="CHEBI:18420"/>
    </ligand>
</feature>
<evidence type="ECO:0000259" key="10">
    <source>
        <dbReference type="Pfam" id="PF01648"/>
    </source>
</evidence>
<evidence type="ECO:0000256" key="8">
    <source>
        <dbReference type="HAMAP-Rule" id="MF_00101"/>
    </source>
</evidence>
<keyword evidence="5 8" id="KW-0460">Magnesium</keyword>
<evidence type="ECO:0000256" key="7">
    <source>
        <dbReference type="ARBA" id="ARBA00023160"/>
    </source>
</evidence>
<dbReference type="GO" id="GO:0008897">
    <property type="term" value="F:holo-[acyl-carrier-protein] synthase activity"/>
    <property type="evidence" value="ECO:0007669"/>
    <property type="project" value="UniProtKB-UniRule"/>
</dbReference>
<gene>
    <name evidence="8" type="primary">acpS</name>
    <name evidence="11" type="ORF">HQ394_01340</name>
</gene>
<comment type="subcellular location">
    <subcellularLocation>
        <location evidence="8">Cytoplasm</location>
    </subcellularLocation>
</comment>
<comment type="function">
    <text evidence="8">Transfers the 4'-phosphopantetheine moiety from coenzyme A to a Ser of acyl-carrier-protein.</text>
</comment>
<feature type="domain" description="4'-phosphopantetheinyl transferase" evidence="10">
    <location>
        <begin position="4"/>
        <end position="98"/>
    </location>
</feature>
<dbReference type="GO" id="GO:0000287">
    <property type="term" value="F:magnesium ion binding"/>
    <property type="evidence" value="ECO:0007669"/>
    <property type="project" value="UniProtKB-UniRule"/>
</dbReference>
<protein>
    <recommendedName>
        <fullName evidence="8">Holo-[acyl-carrier-protein] synthase</fullName>
        <shortName evidence="8">Holo-ACP synthase</shortName>
        <ecNumber evidence="8">2.7.8.7</ecNumber>
    </recommendedName>
    <alternativeName>
        <fullName evidence="8">4'-phosphopantetheinyl transferase AcpS</fullName>
    </alternativeName>
</protein>
<comment type="similarity">
    <text evidence="8">Belongs to the P-Pant transferase superfamily. AcpS family.</text>
</comment>
<keyword evidence="2 8" id="KW-0808">Transferase</keyword>
<evidence type="ECO:0000256" key="2">
    <source>
        <dbReference type="ARBA" id="ARBA00022679"/>
    </source>
</evidence>
<comment type="cofactor">
    <cofactor evidence="8">
        <name>Mg(2+)</name>
        <dbReference type="ChEBI" id="CHEBI:18420"/>
    </cofactor>
</comment>
<dbReference type="GO" id="GO:0006633">
    <property type="term" value="P:fatty acid biosynthetic process"/>
    <property type="evidence" value="ECO:0007669"/>
    <property type="project" value="UniProtKB-UniRule"/>
</dbReference>
<dbReference type="InterPro" id="IPR037143">
    <property type="entry name" value="4-PPantetheinyl_Trfase_dom_sf"/>
</dbReference>
<evidence type="ECO:0000256" key="4">
    <source>
        <dbReference type="ARBA" id="ARBA00022832"/>
    </source>
</evidence>
<evidence type="ECO:0000313" key="11">
    <source>
        <dbReference type="EMBL" id="QNT71058.1"/>
    </source>
</evidence>
<keyword evidence="12" id="KW-1185">Reference proteome</keyword>
<evidence type="ECO:0000256" key="9">
    <source>
        <dbReference type="SAM" id="MobiDB-lite"/>
    </source>
</evidence>
<name>A0A7H1N5S2_9PROT</name>
<keyword evidence="4 8" id="KW-0276">Fatty acid metabolism</keyword>
<dbReference type="Gene3D" id="3.90.470.20">
    <property type="entry name" value="4'-phosphopantetheinyl transferase domain"/>
    <property type="match status" value="1"/>
</dbReference>
<dbReference type="GO" id="GO:0005737">
    <property type="term" value="C:cytoplasm"/>
    <property type="evidence" value="ECO:0007669"/>
    <property type="project" value="UniProtKB-SubCell"/>
</dbReference>
<dbReference type="InterPro" id="IPR002582">
    <property type="entry name" value="ACPS"/>
</dbReference>
<organism evidence="11 12">
    <name type="scientific">Defluviicoccus vanus</name>
    <dbReference type="NCBI Taxonomy" id="111831"/>
    <lineage>
        <taxon>Bacteria</taxon>
        <taxon>Pseudomonadati</taxon>
        <taxon>Pseudomonadota</taxon>
        <taxon>Alphaproteobacteria</taxon>
        <taxon>Rhodospirillales</taxon>
        <taxon>Rhodospirillaceae</taxon>
        <taxon>Defluviicoccus</taxon>
    </lineage>
</organism>
<dbReference type="Proteomes" id="UP000516369">
    <property type="component" value="Chromosome"/>
</dbReference>
<dbReference type="NCBIfam" id="TIGR00516">
    <property type="entry name" value="acpS"/>
    <property type="match status" value="1"/>
</dbReference>
<dbReference type="AlphaFoldDB" id="A0A7H1N5S2"/>
<keyword evidence="8" id="KW-0963">Cytoplasm</keyword>
<evidence type="ECO:0000313" key="12">
    <source>
        <dbReference type="Proteomes" id="UP000516369"/>
    </source>
</evidence>
<keyword evidence="7 8" id="KW-0275">Fatty acid biosynthesis</keyword>
<proteinExistence type="inferred from homology"/>
<dbReference type="EC" id="2.7.8.7" evidence="8"/>